<evidence type="ECO:0000256" key="7">
    <source>
        <dbReference type="ARBA" id="ARBA00022989"/>
    </source>
</evidence>
<evidence type="ECO:0000259" key="12">
    <source>
        <dbReference type="Pfam" id="PF07774"/>
    </source>
</evidence>
<comment type="subcellular location">
    <subcellularLocation>
        <location evidence="1">Endoplasmic reticulum membrane</location>
        <topology evidence="1">Single-pass type I membrane protein</topology>
    </subcellularLocation>
</comment>
<dbReference type="PANTHER" id="PTHR21573:SF0">
    <property type="entry name" value="ER MEMBRANE PROTEIN COMPLEX SUBUNIT 1"/>
    <property type="match status" value="1"/>
</dbReference>
<organism evidence="13 14">
    <name type="scientific">Entamoeba histolytica</name>
    <dbReference type="NCBI Taxonomy" id="5759"/>
    <lineage>
        <taxon>Eukaryota</taxon>
        <taxon>Amoebozoa</taxon>
        <taxon>Evosea</taxon>
        <taxon>Archamoebae</taxon>
        <taxon>Mastigamoebida</taxon>
        <taxon>Entamoebidae</taxon>
        <taxon>Entamoeba</taxon>
    </lineage>
</organism>
<dbReference type="AlphaFoldDB" id="A0A5K1UTF9"/>
<dbReference type="VEuPathDB" id="AmoebaDB:EHI5A_008710"/>
<keyword evidence="7 10" id="KW-1133">Transmembrane helix</keyword>
<keyword evidence="6" id="KW-0256">Endoplasmic reticulum</keyword>
<evidence type="ECO:0000256" key="10">
    <source>
        <dbReference type="SAM" id="Phobius"/>
    </source>
</evidence>
<keyword evidence="4 10" id="KW-0812">Transmembrane</keyword>
<evidence type="ECO:0000256" key="4">
    <source>
        <dbReference type="ARBA" id="ARBA00022692"/>
    </source>
</evidence>
<dbReference type="GO" id="GO:0072546">
    <property type="term" value="C:EMC complex"/>
    <property type="evidence" value="ECO:0007669"/>
    <property type="project" value="InterPro"/>
</dbReference>
<reference evidence="13 14" key="1">
    <citation type="submission" date="2016-05" db="EMBL/GenBank/DDBJ databases">
        <title>First whole genome sequencing of Entamoeba histolytica HM1:IMSS-clone-6.</title>
        <authorList>
            <person name="Mukherjee Avik.K."/>
            <person name="Izumyama S."/>
            <person name="Nakada-Tsukui K."/>
            <person name="Nozaki T."/>
        </authorList>
    </citation>
    <scope>NUCLEOTIDE SEQUENCE [LARGE SCALE GENOMIC DNA]</scope>
    <source>
        <strain evidence="13 14">HM1:IMSS clone 6</strain>
    </source>
</reference>
<dbReference type="Pfam" id="PF07774">
    <property type="entry name" value="EMC1_C"/>
    <property type="match status" value="1"/>
</dbReference>
<evidence type="ECO:0000256" key="2">
    <source>
        <dbReference type="ARBA" id="ARBA00007904"/>
    </source>
</evidence>
<dbReference type="VEuPathDB" id="AmoebaDB:EHI_096250"/>
<sequence>MINPLIFIAIVICTNSIRVENQYYKKGLGTVDNVAINKDIFFYSTEEGILSKSDIKGHIAWRRSIGKNGKKVTASTLGVFVLYNDSISYFDSRGELEYTIDITAQDIEASDFLYLLKDNIMEKRALRDGSLITSINQKGIIRLMKDGIMTSDGILSIKEQTPIKVEDYSYLKKYFIKEDYASETDCDAQNERVCVQVNKGKIRVLNRAKEVVFERDDTIIVNSLITRGVFCFIRKSGNIYALLNNEEVFIKSVIGTGEYILFSNYDERIYSEDKVTKELLQEEIGVVDMSGNIITNNIIKTPKIKVAKKIEGGVIVIDINNNVYSIGSNVDGKFIASNTELYQIKNKTAIPRRNYKSKQIFTVSPEEVNGVVGKAQIDRSVKVPFALKSLAIIVDENTIQVTEIITGKVISSVKLPQGALKTECVLSQGLAACFINTPKNTVILTIEMWEKETDWKATSYDVYHLPEIATNIKSTTIPYFIDIATISISSLGVSQKAFVIYSQKHIYILNPRRLLGTKAPFEMTREDAEMGELPYSANLNITKENLVTKEIDLDIDTLQTHPGTMESTTIVVGTGIDLYISQVTPILSFDSTYNFNKPQLFITTIIVLVVTVVLSFITKKKK</sequence>
<gene>
    <name evidence="13" type="ORF">CL6EHI_096250</name>
</gene>
<protein>
    <recommendedName>
        <fullName evidence="3">ER membrane protein complex subunit 1</fullName>
    </recommendedName>
</protein>
<evidence type="ECO:0000256" key="9">
    <source>
        <dbReference type="ARBA" id="ARBA00023180"/>
    </source>
</evidence>
<dbReference type="GO" id="GO:0034975">
    <property type="term" value="P:protein folding in endoplasmic reticulum"/>
    <property type="evidence" value="ECO:0007669"/>
    <property type="project" value="TreeGrafter"/>
</dbReference>
<feature type="domain" description="ER membrane protein complex subunit 1 C-terminal" evidence="12">
    <location>
        <begin position="436"/>
        <end position="622"/>
    </location>
</feature>
<evidence type="ECO:0000313" key="14">
    <source>
        <dbReference type="Proteomes" id="UP000078387"/>
    </source>
</evidence>
<keyword evidence="5 11" id="KW-0732">Signal</keyword>
<evidence type="ECO:0000256" key="3">
    <source>
        <dbReference type="ARBA" id="ARBA00020824"/>
    </source>
</evidence>
<evidence type="ECO:0000313" key="13">
    <source>
        <dbReference type="EMBL" id="GAT93022.1"/>
    </source>
</evidence>
<dbReference type="PANTHER" id="PTHR21573">
    <property type="entry name" value="ER MEMBRANE PROTEIN COMPLEX SUBUNIT 1"/>
    <property type="match status" value="1"/>
</dbReference>
<dbReference type="InterPro" id="IPR011678">
    <property type="entry name" value="EMC1_C"/>
</dbReference>
<evidence type="ECO:0000256" key="11">
    <source>
        <dbReference type="SAM" id="SignalP"/>
    </source>
</evidence>
<comment type="similarity">
    <text evidence="2">Belongs to the EMC1 family.</text>
</comment>
<evidence type="ECO:0000256" key="8">
    <source>
        <dbReference type="ARBA" id="ARBA00023136"/>
    </source>
</evidence>
<evidence type="ECO:0000256" key="5">
    <source>
        <dbReference type="ARBA" id="ARBA00022729"/>
    </source>
</evidence>
<proteinExistence type="inferred from homology"/>
<comment type="caution">
    <text evidence="13">The sequence shown here is derived from an EMBL/GenBank/DDBJ whole genome shotgun (WGS) entry which is preliminary data.</text>
</comment>
<feature type="transmembrane region" description="Helical" evidence="10">
    <location>
        <begin position="600"/>
        <end position="618"/>
    </location>
</feature>
<dbReference type="VEuPathDB" id="AmoebaDB:EHI7A_001750"/>
<keyword evidence="8 10" id="KW-0472">Membrane</keyword>
<feature type="chain" id="PRO_5023872110" description="ER membrane protein complex subunit 1" evidence="11">
    <location>
        <begin position="17"/>
        <end position="622"/>
    </location>
</feature>
<dbReference type="EMBL" id="BDEQ01000001">
    <property type="protein sequence ID" value="GAT93022.1"/>
    <property type="molecule type" value="Genomic_DNA"/>
</dbReference>
<dbReference type="VEuPathDB" id="AmoebaDB:EHI8A_007090"/>
<dbReference type="InterPro" id="IPR026895">
    <property type="entry name" value="EMC1"/>
</dbReference>
<keyword evidence="9" id="KW-0325">Glycoprotein</keyword>
<evidence type="ECO:0000256" key="1">
    <source>
        <dbReference type="ARBA" id="ARBA00004115"/>
    </source>
</evidence>
<name>A0A5K1UTF9_ENTHI</name>
<feature type="signal peptide" evidence="11">
    <location>
        <begin position="1"/>
        <end position="16"/>
    </location>
</feature>
<dbReference type="VEuPathDB" id="AmoebaDB:KM1_006060"/>
<accession>A0A5K1UTF9</accession>
<dbReference type="Proteomes" id="UP000078387">
    <property type="component" value="Unassembled WGS sequence"/>
</dbReference>
<dbReference type="OMA" id="IAWRRTI"/>
<evidence type="ECO:0000256" key="6">
    <source>
        <dbReference type="ARBA" id="ARBA00022824"/>
    </source>
</evidence>